<evidence type="ECO:0000259" key="1">
    <source>
        <dbReference type="Pfam" id="PF09353"/>
    </source>
</evidence>
<protein>
    <submittedName>
        <fullName evidence="2">DUF1995 family protein</fullName>
    </submittedName>
</protein>
<dbReference type="Pfam" id="PF09353">
    <property type="entry name" value="DUF1995"/>
    <property type="match status" value="1"/>
</dbReference>
<dbReference type="PANTHER" id="PTHR35509:SF1">
    <property type="entry name" value="DOMAIN PROTEIN, PUTATIVE (DUF1995)-RELATED"/>
    <property type="match status" value="1"/>
</dbReference>
<dbReference type="KEGG" id="wna:KA717_04565"/>
<dbReference type="InterPro" id="IPR018962">
    <property type="entry name" value="DUF1995"/>
</dbReference>
<dbReference type="AlphaFoldDB" id="A0A977KYB2"/>
<evidence type="ECO:0000313" key="2">
    <source>
        <dbReference type="EMBL" id="UXE62133.1"/>
    </source>
</evidence>
<feature type="domain" description="DUF1995" evidence="1">
    <location>
        <begin position="5"/>
        <end position="209"/>
    </location>
</feature>
<dbReference type="EMBL" id="CP073041">
    <property type="protein sequence ID" value="UXE62133.1"/>
    <property type="molecule type" value="Genomic_DNA"/>
</dbReference>
<sequence length="247" mass="27153">MSQVPQSLEAAIAEALTASQRALIGGHRRLQIELVIPEIALQAQSLALQFTSLFTEYGSGLRVMFPDTGAAALARRDWGETAFLVADLGSRNTPIEKKISEQDQAYLVIAPSAVEVQTVERLCELAGDRPVVLLIPQLEDVAVVGIGYAARQLRERFLSTLLTSYYLRPLEGLVVLRSYPSLWQVYLEKENDYQLIAEETQKPMGEALELLVIKATQPEGNDTGNNPAPPKSGLFASMGRFLRALNQ</sequence>
<accession>A0A977KYB2</accession>
<proteinExistence type="predicted"/>
<name>A0A977KYB2_9CYAN</name>
<reference evidence="2" key="1">
    <citation type="submission" date="2021-04" db="EMBL/GenBank/DDBJ databases">
        <title>Genome sequence of Woronichinia naegeliana from Washington state freshwater lake bloom.</title>
        <authorList>
            <person name="Dreher T.W."/>
        </authorList>
    </citation>
    <scope>NUCLEOTIDE SEQUENCE</scope>
    <source>
        <strain evidence="2">WA131</strain>
    </source>
</reference>
<organism evidence="2">
    <name type="scientific">Woronichinia naegeliana WA131</name>
    <dbReference type="NCBI Taxonomy" id="2824559"/>
    <lineage>
        <taxon>Bacteria</taxon>
        <taxon>Bacillati</taxon>
        <taxon>Cyanobacteriota</taxon>
        <taxon>Cyanophyceae</taxon>
        <taxon>Synechococcales</taxon>
        <taxon>Coelosphaeriaceae</taxon>
        <taxon>Woronichinia</taxon>
    </lineage>
</organism>
<gene>
    <name evidence="2" type="ORF">KA717_04565</name>
</gene>
<dbReference type="PANTHER" id="PTHR35509">
    <property type="entry name" value="DOMAIN PROTEIN, PUTATIVE (DUF1995)-RELATED"/>
    <property type="match status" value="1"/>
</dbReference>
<dbReference type="Proteomes" id="UP001065613">
    <property type="component" value="Chromosome"/>
</dbReference>
<dbReference type="InterPro" id="IPR053021">
    <property type="entry name" value="Chloroplast_ADK"/>
</dbReference>